<comment type="caution">
    <text evidence="1">The sequence shown here is derived from an EMBL/GenBank/DDBJ whole genome shotgun (WGS) entry which is preliminary data.</text>
</comment>
<proteinExistence type="predicted"/>
<evidence type="ECO:0000313" key="1">
    <source>
        <dbReference type="EMBL" id="KKK90617.1"/>
    </source>
</evidence>
<protein>
    <submittedName>
        <fullName evidence="1">Uncharacterized protein</fullName>
    </submittedName>
</protein>
<organism evidence="1">
    <name type="scientific">marine sediment metagenome</name>
    <dbReference type="NCBI Taxonomy" id="412755"/>
    <lineage>
        <taxon>unclassified sequences</taxon>
        <taxon>metagenomes</taxon>
        <taxon>ecological metagenomes</taxon>
    </lineage>
</organism>
<accession>A0A0F8Z9Y1</accession>
<name>A0A0F8Z9Y1_9ZZZZ</name>
<dbReference type="Gene3D" id="3.40.50.300">
    <property type="entry name" value="P-loop containing nucleotide triphosphate hydrolases"/>
    <property type="match status" value="1"/>
</dbReference>
<dbReference type="AlphaFoldDB" id="A0A0F8Z9Y1"/>
<sequence>PHCSPFDLVADMFFEEVRNVIVFANRTGGKTTNVAVLNHLDMAFKDGCEVASAGAIKEQANKVYKYFLGFHKNSILSKLYERIPTKSKTIYTNQSEQEVITGTVTGLNSPHPQKVRLDEVELIEWDVIQEAHNHMVLEVKASRFWPLSAQI</sequence>
<feature type="non-terminal residue" evidence="1">
    <location>
        <position position="1"/>
    </location>
</feature>
<reference evidence="1" key="1">
    <citation type="journal article" date="2015" name="Nature">
        <title>Complex archaea that bridge the gap between prokaryotes and eukaryotes.</title>
        <authorList>
            <person name="Spang A."/>
            <person name="Saw J.H."/>
            <person name="Jorgensen S.L."/>
            <person name="Zaremba-Niedzwiedzka K."/>
            <person name="Martijn J."/>
            <person name="Lind A.E."/>
            <person name="van Eijk R."/>
            <person name="Schleper C."/>
            <person name="Guy L."/>
            <person name="Ettema T.J."/>
        </authorList>
    </citation>
    <scope>NUCLEOTIDE SEQUENCE</scope>
</reference>
<gene>
    <name evidence="1" type="ORF">LCGC14_2721190</name>
</gene>
<dbReference type="EMBL" id="LAZR01049019">
    <property type="protein sequence ID" value="KKK90617.1"/>
    <property type="molecule type" value="Genomic_DNA"/>
</dbReference>
<dbReference type="InterPro" id="IPR027417">
    <property type="entry name" value="P-loop_NTPase"/>
</dbReference>